<dbReference type="Pfam" id="PF04195">
    <property type="entry name" value="Transposase_28"/>
    <property type="match status" value="1"/>
</dbReference>
<organism evidence="4 5">
    <name type="scientific">Lolium multiflorum</name>
    <name type="common">Italian ryegrass</name>
    <name type="synonym">Lolium perenne subsp. multiflorum</name>
    <dbReference type="NCBI Taxonomy" id="4521"/>
    <lineage>
        <taxon>Eukaryota</taxon>
        <taxon>Viridiplantae</taxon>
        <taxon>Streptophyta</taxon>
        <taxon>Embryophyta</taxon>
        <taxon>Tracheophyta</taxon>
        <taxon>Spermatophyta</taxon>
        <taxon>Magnoliopsida</taxon>
        <taxon>Liliopsida</taxon>
        <taxon>Poales</taxon>
        <taxon>Poaceae</taxon>
        <taxon>BOP clade</taxon>
        <taxon>Pooideae</taxon>
        <taxon>Poodae</taxon>
        <taxon>Poeae</taxon>
        <taxon>Poeae Chloroplast Group 2 (Poeae type)</taxon>
        <taxon>Loliodinae</taxon>
        <taxon>Loliinae</taxon>
        <taxon>Lolium</taxon>
    </lineage>
</organism>
<feature type="domain" description="Transposase (putative) gypsy type" evidence="3">
    <location>
        <begin position="68"/>
        <end position="135"/>
    </location>
</feature>
<dbReference type="Proteomes" id="UP001231189">
    <property type="component" value="Unassembled WGS sequence"/>
</dbReference>
<keyword evidence="1" id="KW-0175">Coiled coil</keyword>
<protein>
    <recommendedName>
        <fullName evidence="3">Transposase (putative) gypsy type domain-containing protein</fullName>
    </recommendedName>
</protein>
<comment type="caution">
    <text evidence="4">The sequence shown here is derived from an EMBL/GenBank/DDBJ whole genome shotgun (WGS) entry which is preliminary data.</text>
</comment>
<feature type="compositionally biased region" description="Basic and acidic residues" evidence="2">
    <location>
        <begin position="360"/>
        <end position="370"/>
    </location>
</feature>
<feature type="coiled-coil region" evidence="1">
    <location>
        <begin position="509"/>
        <end position="553"/>
    </location>
</feature>
<accession>A0AAD8T7N0</accession>
<dbReference type="AlphaFoldDB" id="A0AAD8T7N0"/>
<reference evidence="4" key="1">
    <citation type="submission" date="2023-07" db="EMBL/GenBank/DDBJ databases">
        <title>A chromosome-level genome assembly of Lolium multiflorum.</title>
        <authorList>
            <person name="Chen Y."/>
            <person name="Copetti D."/>
            <person name="Kolliker R."/>
            <person name="Studer B."/>
        </authorList>
    </citation>
    <scope>NUCLEOTIDE SEQUENCE</scope>
    <source>
        <strain evidence="4">02402/16</strain>
        <tissue evidence="4">Leaf</tissue>
    </source>
</reference>
<keyword evidence="5" id="KW-1185">Reference proteome</keyword>
<feature type="compositionally biased region" description="Polar residues" evidence="2">
    <location>
        <begin position="444"/>
        <end position="453"/>
    </location>
</feature>
<name>A0AAD8T7N0_LOLMU</name>
<evidence type="ECO:0000256" key="2">
    <source>
        <dbReference type="SAM" id="MobiDB-lite"/>
    </source>
</evidence>
<feature type="compositionally biased region" description="Polar residues" evidence="2">
    <location>
        <begin position="342"/>
        <end position="359"/>
    </location>
</feature>
<gene>
    <name evidence="4" type="ORF">QYE76_058704</name>
</gene>
<sequence length="712" mass="79514">MGQRSKQCRNHAPGTEERTERKKISGWERSKLSAKHKKMLKKMGLLNNEAMRMPGDESSPHPPSGFRVIFVDFLIRGLSLPVHKFLRGLLFIYRIQLHQLTPNSLLHISIFITLCECFLGIHPHWGLWKRIFYFRRNNSRNTIYNVGGVCICVRPDAGYFDVKIADSVQGWRKKWLYVKDAFSAGQQYSLAPFDAAEEPQRRRAWDAEATDEEKAATNALISCIQELQNTYGAELSGVQIIAHFLRIRVQPLQARKSPLWTYSGAEDSVMVSEDLSFTDLEKLVRRFTSLRKNHNVPSSCRVVPFSGNHALPENHQSLSSLPPLPEGREVDERAVVTDDSQESSVLESEPAESQRTAGSSDKDLESEQHSESTQSVSPPPAASPKKRKRKRDDDEEDSGASKPVGTAAEESSPEDQEIFDPYAMTGAVSSADEEEVEPKAHGPANTSTSNTLVLSEDPRVTPEMLPPPQVDPEASTPVPSPRGPKKKKMKIGAAALPGRSMRYIVSKNVPDLEAKLNASEEARKRAEKDAASVEDLRQRLQAAEDALSDREAKQVERENDITTRIETQSRRFSRKMGEQYTLSQESDDCLLDALGILELNCDLARKCLTSARDALKRIFPHFFPRDTQPEVFSQLAHHFLAEDDPALAYHQASLKIGVEGTIALVAATGQEVNWVKAAAPQDLNAKKWKAFVKGAKLYSKKPSSTRNMLLLG</sequence>
<dbReference type="PANTHER" id="PTHR33026:SF7">
    <property type="entry name" value="OS03G0100275 PROTEIN"/>
    <property type="match status" value="1"/>
</dbReference>
<dbReference type="PANTHER" id="PTHR33026">
    <property type="entry name" value="OS06G0360600 PROTEIN"/>
    <property type="match status" value="1"/>
</dbReference>
<dbReference type="EMBL" id="JAUUTY010000003">
    <property type="protein sequence ID" value="KAK1670545.1"/>
    <property type="molecule type" value="Genomic_DNA"/>
</dbReference>
<feature type="compositionally biased region" description="Basic and acidic residues" evidence="2">
    <location>
        <begin position="14"/>
        <end position="27"/>
    </location>
</feature>
<proteinExistence type="predicted"/>
<evidence type="ECO:0000259" key="3">
    <source>
        <dbReference type="Pfam" id="PF04195"/>
    </source>
</evidence>
<feature type="region of interest" description="Disordered" evidence="2">
    <location>
        <begin position="1"/>
        <end position="27"/>
    </location>
</feature>
<evidence type="ECO:0000313" key="5">
    <source>
        <dbReference type="Proteomes" id="UP001231189"/>
    </source>
</evidence>
<dbReference type="InterPro" id="IPR007321">
    <property type="entry name" value="Transposase_28"/>
</dbReference>
<evidence type="ECO:0000256" key="1">
    <source>
        <dbReference type="SAM" id="Coils"/>
    </source>
</evidence>
<evidence type="ECO:0000313" key="4">
    <source>
        <dbReference type="EMBL" id="KAK1670545.1"/>
    </source>
</evidence>
<feature type="region of interest" description="Disordered" evidence="2">
    <location>
        <begin position="332"/>
        <end position="494"/>
    </location>
</feature>